<keyword evidence="10" id="KW-1185">Reference proteome</keyword>
<feature type="compositionally biased region" description="Polar residues" evidence="6">
    <location>
        <begin position="278"/>
        <end position="288"/>
    </location>
</feature>
<dbReference type="AlphaFoldDB" id="A0A383VHB7"/>
<keyword evidence="3 7" id="KW-0812">Transmembrane</keyword>
<evidence type="ECO:0000256" key="4">
    <source>
        <dbReference type="ARBA" id="ARBA00022989"/>
    </source>
</evidence>
<protein>
    <recommendedName>
        <fullName evidence="8">VTT domain-containing protein</fullName>
    </recommendedName>
</protein>
<feature type="region of interest" description="Disordered" evidence="6">
    <location>
        <begin position="268"/>
        <end position="288"/>
    </location>
</feature>
<evidence type="ECO:0000259" key="8">
    <source>
        <dbReference type="Pfam" id="PF09335"/>
    </source>
</evidence>
<dbReference type="Proteomes" id="UP000256970">
    <property type="component" value="Unassembled WGS sequence"/>
</dbReference>
<name>A0A383VHB7_TETOB</name>
<dbReference type="GO" id="GO:0005886">
    <property type="term" value="C:plasma membrane"/>
    <property type="evidence" value="ECO:0007669"/>
    <property type="project" value="UniProtKB-SubCell"/>
</dbReference>
<keyword evidence="4 7" id="KW-1133">Transmembrane helix</keyword>
<keyword evidence="5 7" id="KW-0472">Membrane</keyword>
<evidence type="ECO:0000256" key="1">
    <source>
        <dbReference type="ARBA" id="ARBA00004651"/>
    </source>
</evidence>
<feature type="transmembrane region" description="Helical" evidence="7">
    <location>
        <begin position="43"/>
        <end position="66"/>
    </location>
</feature>
<feature type="transmembrane region" description="Helical" evidence="7">
    <location>
        <begin position="120"/>
        <end position="141"/>
    </location>
</feature>
<feature type="transmembrane region" description="Helical" evidence="7">
    <location>
        <begin position="86"/>
        <end position="114"/>
    </location>
</feature>
<gene>
    <name evidence="9" type="ORF">BQ4739_LOCUS5403</name>
</gene>
<comment type="subcellular location">
    <subcellularLocation>
        <location evidence="1">Cell membrane</location>
        <topology evidence="1">Multi-pass membrane protein</topology>
    </subcellularLocation>
</comment>
<evidence type="ECO:0000256" key="3">
    <source>
        <dbReference type="ARBA" id="ARBA00022692"/>
    </source>
</evidence>
<evidence type="ECO:0000256" key="7">
    <source>
        <dbReference type="SAM" id="Phobius"/>
    </source>
</evidence>
<proteinExistence type="predicted"/>
<evidence type="ECO:0000256" key="6">
    <source>
        <dbReference type="SAM" id="MobiDB-lite"/>
    </source>
</evidence>
<keyword evidence="2" id="KW-1003">Cell membrane</keyword>
<dbReference type="PANTHER" id="PTHR12677">
    <property type="entry name" value="GOLGI APPARATUS MEMBRANE PROTEIN TVP38-RELATED"/>
    <property type="match status" value="1"/>
</dbReference>
<reference evidence="9 10" key="1">
    <citation type="submission" date="2016-10" db="EMBL/GenBank/DDBJ databases">
        <authorList>
            <person name="Cai Z."/>
        </authorList>
    </citation>
    <scope>NUCLEOTIDE SEQUENCE [LARGE SCALE GENOMIC DNA]</scope>
</reference>
<dbReference type="EMBL" id="FNXT01000505">
    <property type="protein sequence ID" value="SZX64928.1"/>
    <property type="molecule type" value="Genomic_DNA"/>
</dbReference>
<dbReference type="InterPro" id="IPR015414">
    <property type="entry name" value="TMEM64"/>
</dbReference>
<evidence type="ECO:0000313" key="10">
    <source>
        <dbReference type="Proteomes" id="UP000256970"/>
    </source>
</evidence>
<organism evidence="9 10">
    <name type="scientific">Tetradesmus obliquus</name>
    <name type="common">Green alga</name>
    <name type="synonym">Acutodesmus obliquus</name>
    <dbReference type="NCBI Taxonomy" id="3088"/>
    <lineage>
        <taxon>Eukaryota</taxon>
        <taxon>Viridiplantae</taxon>
        <taxon>Chlorophyta</taxon>
        <taxon>core chlorophytes</taxon>
        <taxon>Chlorophyceae</taxon>
        <taxon>CS clade</taxon>
        <taxon>Sphaeropleales</taxon>
        <taxon>Scenedesmaceae</taxon>
        <taxon>Tetradesmus</taxon>
    </lineage>
</organism>
<evidence type="ECO:0000256" key="5">
    <source>
        <dbReference type="ARBA" id="ARBA00023136"/>
    </source>
</evidence>
<evidence type="ECO:0000313" key="9">
    <source>
        <dbReference type="EMBL" id="SZX64928.1"/>
    </source>
</evidence>
<evidence type="ECO:0000256" key="2">
    <source>
        <dbReference type="ARBA" id="ARBA00022475"/>
    </source>
</evidence>
<dbReference type="Pfam" id="PF09335">
    <property type="entry name" value="VTT_dom"/>
    <property type="match status" value="1"/>
</dbReference>
<dbReference type="InterPro" id="IPR032816">
    <property type="entry name" value="VTT_dom"/>
</dbReference>
<sequence>MPTSHQFNALPNSEKEAIDQQDSSVAAAADATDASSSNSSGRVALLAGLVAVAALVLVASGGFGGLKDKVKDLEDLIAVSGYLGPLIYAGAYAAATVLLFPASLLTLGAGYLFGPLKGTALVSASATLGASLAFLVSRYIARPAVEERLQSYPKFQAVYENISKDGAKLVLLLRLSPLVPFSLLNYGLGITKVGFPEYVAASWAGMLPGTFAYVYLGSLGKVAADAADTGAAGGFDGVKLALYVVGAGATIWATKLISSAASAAIEGTSAPEAGGSGPPSSNGKRSQQ</sequence>
<feature type="domain" description="VTT" evidence="8">
    <location>
        <begin position="100"/>
        <end position="218"/>
    </location>
</feature>
<dbReference type="PANTHER" id="PTHR12677:SF59">
    <property type="entry name" value="GOLGI APPARATUS MEMBRANE PROTEIN TVP38-RELATED"/>
    <property type="match status" value="1"/>
</dbReference>
<accession>A0A383VHB7</accession>
<dbReference type="STRING" id="3088.A0A383VHB7"/>